<comment type="caution">
    <text evidence="1">The sequence shown here is derived from an EMBL/GenBank/DDBJ whole genome shotgun (WGS) entry which is preliminary data.</text>
</comment>
<organism evidence="1 2">
    <name type="scientific">Rubroshorea leprosula</name>
    <dbReference type="NCBI Taxonomy" id="152421"/>
    <lineage>
        <taxon>Eukaryota</taxon>
        <taxon>Viridiplantae</taxon>
        <taxon>Streptophyta</taxon>
        <taxon>Embryophyta</taxon>
        <taxon>Tracheophyta</taxon>
        <taxon>Spermatophyta</taxon>
        <taxon>Magnoliopsida</taxon>
        <taxon>eudicotyledons</taxon>
        <taxon>Gunneridae</taxon>
        <taxon>Pentapetalae</taxon>
        <taxon>rosids</taxon>
        <taxon>malvids</taxon>
        <taxon>Malvales</taxon>
        <taxon>Dipterocarpaceae</taxon>
        <taxon>Rubroshorea</taxon>
    </lineage>
</organism>
<gene>
    <name evidence="1" type="ORF">SLEP1_g57503</name>
</gene>
<dbReference type="EMBL" id="BPVZ01000398">
    <property type="protein sequence ID" value="GKV50812.1"/>
    <property type="molecule type" value="Genomic_DNA"/>
</dbReference>
<sequence length="49" mass="5312">MRSLGGGFEESVLENVRNAVFASVEVSQSFFLYAVGVICHETPYVAITS</sequence>
<evidence type="ECO:0000313" key="1">
    <source>
        <dbReference type="EMBL" id="GKV50812.1"/>
    </source>
</evidence>
<accession>A0AAV5MQF5</accession>
<dbReference type="AlphaFoldDB" id="A0AAV5MQF5"/>
<proteinExistence type="predicted"/>
<protein>
    <submittedName>
        <fullName evidence="1">Uncharacterized protein</fullName>
    </submittedName>
</protein>
<keyword evidence="2" id="KW-1185">Reference proteome</keyword>
<reference evidence="1 2" key="1">
    <citation type="journal article" date="2021" name="Commun. Biol.">
        <title>The genome of Shorea leprosula (Dipterocarpaceae) highlights the ecological relevance of drought in aseasonal tropical rainforests.</title>
        <authorList>
            <person name="Ng K.K.S."/>
            <person name="Kobayashi M.J."/>
            <person name="Fawcett J.A."/>
            <person name="Hatakeyama M."/>
            <person name="Paape T."/>
            <person name="Ng C.H."/>
            <person name="Ang C.C."/>
            <person name="Tnah L.H."/>
            <person name="Lee C.T."/>
            <person name="Nishiyama T."/>
            <person name="Sese J."/>
            <person name="O'Brien M.J."/>
            <person name="Copetti D."/>
            <person name="Mohd Noor M.I."/>
            <person name="Ong R.C."/>
            <person name="Putra M."/>
            <person name="Sireger I.Z."/>
            <person name="Indrioko S."/>
            <person name="Kosugi Y."/>
            <person name="Izuno A."/>
            <person name="Isagi Y."/>
            <person name="Lee S.L."/>
            <person name="Shimizu K.K."/>
        </authorList>
    </citation>
    <scope>NUCLEOTIDE SEQUENCE [LARGE SCALE GENOMIC DNA]</scope>
    <source>
        <strain evidence="1">214</strain>
    </source>
</reference>
<dbReference type="Proteomes" id="UP001054252">
    <property type="component" value="Unassembled WGS sequence"/>
</dbReference>
<name>A0AAV5MQF5_9ROSI</name>
<evidence type="ECO:0000313" key="2">
    <source>
        <dbReference type="Proteomes" id="UP001054252"/>
    </source>
</evidence>